<gene>
    <name evidence="2" type="ORF">NCTC11545_00592</name>
</gene>
<keyword evidence="1" id="KW-0812">Transmembrane</keyword>
<dbReference type="AlphaFoldDB" id="A0A2X2SJ93"/>
<accession>A0A2X2SJ93</accession>
<protein>
    <recommendedName>
        <fullName evidence="4">Lipoprotein</fullName>
    </recommendedName>
</protein>
<name>A0A2X2SJ93_CAPOC</name>
<sequence length="186" mass="20936">MKKNVFKIVIASLIIIGGLVFYSCQKDDNQEQKQDNSSTVFLNFESQNNKIQKVKVNIKYINHTPKIVSDKLIEIKAKDKNTKEEVSVFVLKDSNEKKNNSLKRLSLAMAVNASSESGECNPEVRKGYQFDGVCFVYGTMIVTNDCERRFFPSSGLSPGFEDICPERGGAFAKDYSGKNNENIKLK</sequence>
<reference evidence="2 3" key="1">
    <citation type="submission" date="2018-06" db="EMBL/GenBank/DDBJ databases">
        <authorList>
            <consortium name="Pathogen Informatics"/>
            <person name="Doyle S."/>
        </authorList>
    </citation>
    <scope>NUCLEOTIDE SEQUENCE [LARGE SCALE GENOMIC DNA]</scope>
    <source>
        <strain evidence="2 3">NCTC11545</strain>
    </source>
</reference>
<feature type="transmembrane region" description="Helical" evidence="1">
    <location>
        <begin position="6"/>
        <end position="24"/>
    </location>
</feature>
<keyword evidence="1" id="KW-1133">Transmembrane helix</keyword>
<dbReference type="PROSITE" id="PS51257">
    <property type="entry name" value="PROKAR_LIPOPROTEIN"/>
    <property type="match status" value="1"/>
</dbReference>
<evidence type="ECO:0000313" key="2">
    <source>
        <dbReference type="EMBL" id="SQA93226.1"/>
    </source>
</evidence>
<keyword evidence="1" id="KW-0472">Membrane</keyword>
<evidence type="ECO:0000313" key="3">
    <source>
        <dbReference type="Proteomes" id="UP000250169"/>
    </source>
</evidence>
<proteinExistence type="predicted"/>
<evidence type="ECO:0000256" key="1">
    <source>
        <dbReference type="SAM" id="Phobius"/>
    </source>
</evidence>
<dbReference type="Proteomes" id="UP000250169">
    <property type="component" value="Unassembled WGS sequence"/>
</dbReference>
<dbReference type="EMBL" id="UAVS01000001">
    <property type="protein sequence ID" value="SQA93226.1"/>
    <property type="molecule type" value="Genomic_DNA"/>
</dbReference>
<evidence type="ECO:0008006" key="4">
    <source>
        <dbReference type="Google" id="ProtNLM"/>
    </source>
</evidence>
<dbReference type="RefSeq" id="WP_111972181.1">
    <property type="nucleotide sequence ID" value="NZ_UAVS01000001.1"/>
</dbReference>
<organism evidence="2 3">
    <name type="scientific">Capnocytophaga ochracea</name>
    <dbReference type="NCBI Taxonomy" id="1018"/>
    <lineage>
        <taxon>Bacteria</taxon>
        <taxon>Pseudomonadati</taxon>
        <taxon>Bacteroidota</taxon>
        <taxon>Flavobacteriia</taxon>
        <taxon>Flavobacteriales</taxon>
        <taxon>Flavobacteriaceae</taxon>
        <taxon>Capnocytophaga</taxon>
    </lineage>
</organism>